<dbReference type="GO" id="GO:0009986">
    <property type="term" value="C:cell surface"/>
    <property type="evidence" value="ECO:0007669"/>
    <property type="project" value="TreeGrafter"/>
</dbReference>
<sequence length="95" mass="10705">MGGLLIQSGVLQVTWQRLFKEEFVENLATYSQRFGQQVNDPHKEKVVFTEASLGSSSITLRNVTWGDDGCYICSFNVFPEGSQRKQTCLTVRGKL</sequence>
<name>A0A8C2ZST8_CYCLU</name>
<dbReference type="Gene3D" id="2.60.40.10">
    <property type="entry name" value="Immunoglobulins"/>
    <property type="match status" value="1"/>
</dbReference>
<dbReference type="GO" id="GO:0016020">
    <property type="term" value="C:membrane"/>
    <property type="evidence" value="ECO:0007669"/>
    <property type="project" value="UniProtKB-SubCell"/>
</dbReference>
<evidence type="ECO:0000256" key="5">
    <source>
        <dbReference type="ARBA" id="ARBA00023136"/>
    </source>
</evidence>
<evidence type="ECO:0000313" key="10">
    <source>
        <dbReference type="Ensembl" id="ENSCLMP00005031289.1"/>
    </source>
</evidence>
<comment type="subcellular location">
    <subcellularLocation>
        <location evidence="1">Membrane</location>
        <topology evidence="1">Single-pass membrane protein</topology>
    </subcellularLocation>
</comment>
<dbReference type="PANTHER" id="PTHR46841">
    <property type="entry name" value="OX-2 MEMBRANE GLYCOPROTEIN"/>
    <property type="match status" value="1"/>
</dbReference>
<evidence type="ECO:0000256" key="8">
    <source>
        <dbReference type="ARBA" id="ARBA00023319"/>
    </source>
</evidence>
<dbReference type="GO" id="GO:0043025">
    <property type="term" value="C:neuronal cell body"/>
    <property type="evidence" value="ECO:0007669"/>
    <property type="project" value="TreeGrafter"/>
</dbReference>
<evidence type="ECO:0000256" key="7">
    <source>
        <dbReference type="ARBA" id="ARBA00023180"/>
    </source>
</evidence>
<feature type="domain" description="Ig-like" evidence="9">
    <location>
        <begin position="1"/>
        <end position="90"/>
    </location>
</feature>
<keyword evidence="2" id="KW-0812">Transmembrane</keyword>
<keyword evidence="11" id="KW-1185">Reference proteome</keyword>
<organism evidence="10 11">
    <name type="scientific">Cyclopterus lumpus</name>
    <name type="common">Lumpsucker</name>
    <dbReference type="NCBI Taxonomy" id="8103"/>
    <lineage>
        <taxon>Eukaryota</taxon>
        <taxon>Metazoa</taxon>
        <taxon>Chordata</taxon>
        <taxon>Craniata</taxon>
        <taxon>Vertebrata</taxon>
        <taxon>Euteleostomi</taxon>
        <taxon>Actinopterygii</taxon>
        <taxon>Neopterygii</taxon>
        <taxon>Teleostei</taxon>
        <taxon>Neoteleostei</taxon>
        <taxon>Acanthomorphata</taxon>
        <taxon>Eupercaria</taxon>
        <taxon>Perciformes</taxon>
        <taxon>Cottioidei</taxon>
        <taxon>Cottales</taxon>
        <taxon>Cyclopteridae</taxon>
        <taxon>Cyclopterus</taxon>
    </lineage>
</organism>
<dbReference type="GO" id="GO:0150079">
    <property type="term" value="P:negative regulation of neuroinflammatory response"/>
    <property type="evidence" value="ECO:0007669"/>
    <property type="project" value="TreeGrafter"/>
</dbReference>
<dbReference type="InterPro" id="IPR013783">
    <property type="entry name" value="Ig-like_fold"/>
</dbReference>
<keyword evidence="3" id="KW-0732">Signal</keyword>
<dbReference type="Pfam" id="PF07686">
    <property type="entry name" value="V-set"/>
    <property type="match status" value="1"/>
</dbReference>
<reference evidence="10" key="1">
    <citation type="submission" date="2025-08" db="UniProtKB">
        <authorList>
            <consortium name="Ensembl"/>
        </authorList>
    </citation>
    <scope>IDENTIFICATION</scope>
</reference>
<dbReference type="Proteomes" id="UP000694565">
    <property type="component" value="Unplaced"/>
</dbReference>
<dbReference type="GO" id="GO:0030424">
    <property type="term" value="C:axon"/>
    <property type="evidence" value="ECO:0007669"/>
    <property type="project" value="TreeGrafter"/>
</dbReference>
<dbReference type="GO" id="GO:0034113">
    <property type="term" value="P:heterotypic cell-cell adhesion"/>
    <property type="evidence" value="ECO:0007669"/>
    <property type="project" value="TreeGrafter"/>
</dbReference>
<dbReference type="GeneTree" id="ENSGT00530000063970"/>
<dbReference type="PROSITE" id="PS50835">
    <property type="entry name" value="IG_LIKE"/>
    <property type="match status" value="1"/>
</dbReference>
<dbReference type="InterPro" id="IPR036179">
    <property type="entry name" value="Ig-like_dom_sf"/>
</dbReference>
<reference evidence="10" key="2">
    <citation type="submission" date="2025-09" db="UniProtKB">
        <authorList>
            <consortium name="Ensembl"/>
        </authorList>
    </citation>
    <scope>IDENTIFICATION</scope>
</reference>
<evidence type="ECO:0000256" key="2">
    <source>
        <dbReference type="ARBA" id="ARBA00022692"/>
    </source>
</evidence>
<dbReference type="InterPro" id="IPR047164">
    <property type="entry name" value="OX2G-like"/>
</dbReference>
<dbReference type="GO" id="GO:0098632">
    <property type="term" value="F:cell-cell adhesion mediator activity"/>
    <property type="evidence" value="ECO:0007669"/>
    <property type="project" value="InterPro"/>
</dbReference>
<evidence type="ECO:0000313" key="11">
    <source>
        <dbReference type="Proteomes" id="UP000694565"/>
    </source>
</evidence>
<dbReference type="SUPFAM" id="SSF48726">
    <property type="entry name" value="Immunoglobulin"/>
    <property type="match status" value="1"/>
</dbReference>
<accession>A0A8C2ZST8</accession>
<keyword evidence="4" id="KW-1133">Transmembrane helix</keyword>
<keyword evidence="7" id="KW-0325">Glycoprotein</keyword>
<dbReference type="InterPro" id="IPR013106">
    <property type="entry name" value="Ig_V-set"/>
</dbReference>
<evidence type="ECO:0000256" key="4">
    <source>
        <dbReference type="ARBA" id="ARBA00022989"/>
    </source>
</evidence>
<keyword evidence="6" id="KW-1015">Disulfide bond</keyword>
<evidence type="ECO:0000256" key="1">
    <source>
        <dbReference type="ARBA" id="ARBA00004167"/>
    </source>
</evidence>
<keyword evidence="5" id="KW-0472">Membrane</keyword>
<dbReference type="AlphaFoldDB" id="A0A8C2ZST8"/>
<protein>
    <recommendedName>
        <fullName evidence="9">Ig-like domain-containing protein</fullName>
    </recommendedName>
</protein>
<evidence type="ECO:0000256" key="3">
    <source>
        <dbReference type="ARBA" id="ARBA00022729"/>
    </source>
</evidence>
<evidence type="ECO:0000259" key="9">
    <source>
        <dbReference type="PROSITE" id="PS50835"/>
    </source>
</evidence>
<dbReference type="PANTHER" id="PTHR46841:SF7">
    <property type="entry name" value="IG-LIKE DOMAIN-CONTAINING PROTEIN"/>
    <property type="match status" value="1"/>
</dbReference>
<keyword evidence="8" id="KW-0393">Immunoglobulin domain</keyword>
<dbReference type="Ensembl" id="ENSCLMT00005032646.1">
    <property type="protein sequence ID" value="ENSCLMP00005031289.1"/>
    <property type="gene ID" value="ENSCLMG00005015138.1"/>
</dbReference>
<proteinExistence type="predicted"/>
<evidence type="ECO:0000256" key="6">
    <source>
        <dbReference type="ARBA" id="ARBA00023157"/>
    </source>
</evidence>
<dbReference type="InterPro" id="IPR007110">
    <property type="entry name" value="Ig-like_dom"/>
</dbReference>